<keyword evidence="7" id="KW-0998">Cell outer membrane</keyword>
<keyword evidence="3" id="KW-0813">Transport</keyword>
<accession>A0ABX6N663</accession>
<evidence type="ECO:0000313" key="11">
    <source>
        <dbReference type="Proteomes" id="UP000501130"/>
    </source>
</evidence>
<keyword evidence="4" id="KW-1134">Transmembrane beta strand</keyword>
<gene>
    <name evidence="10" type="ORF">HKT17_09305</name>
</gene>
<protein>
    <submittedName>
        <fullName evidence="10">TolC family protein</fullName>
    </submittedName>
</protein>
<proteinExistence type="inferred from homology"/>
<reference evidence="10 11" key="1">
    <citation type="submission" date="2020-05" db="EMBL/GenBank/DDBJ databases">
        <title>Compete genome of Limnobacter sp. SAORIC-580.</title>
        <authorList>
            <person name="Song J."/>
            <person name="Cho J.-C."/>
        </authorList>
    </citation>
    <scope>NUCLEOTIDE SEQUENCE [LARGE SCALE GENOMIC DNA]</scope>
    <source>
        <strain evidence="10 11">SAORIC-580</strain>
    </source>
</reference>
<feature type="chain" id="PRO_5045855353" evidence="9">
    <location>
        <begin position="33"/>
        <end position="563"/>
    </location>
</feature>
<feature type="signal peptide" evidence="9">
    <location>
        <begin position="1"/>
        <end position="32"/>
    </location>
</feature>
<dbReference type="SUPFAM" id="SSF56954">
    <property type="entry name" value="Outer membrane efflux proteins (OEP)"/>
    <property type="match status" value="1"/>
</dbReference>
<evidence type="ECO:0000256" key="3">
    <source>
        <dbReference type="ARBA" id="ARBA00022448"/>
    </source>
</evidence>
<keyword evidence="6" id="KW-0472">Membrane</keyword>
<evidence type="ECO:0000256" key="8">
    <source>
        <dbReference type="SAM" id="MobiDB-lite"/>
    </source>
</evidence>
<evidence type="ECO:0000256" key="1">
    <source>
        <dbReference type="ARBA" id="ARBA00004442"/>
    </source>
</evidence>
<keyword evidence="11" id="KW-1185">Reference proteome</keyword>
<keyword evidence="5" id="KW-0812">Transmembrane</keyword>
<evidence type="ECO:0000256" key="5">
    <source>
        <dbReference type="ARBA" id="ARBA00022692"/>
    </source>
</evidence>
<dbReference type="InterPro" id="IPR051906">
    <property type="entry name" value="TolC-like"/>
</dbReference>
<evidence type="ECO:0000313" key="10">
    <source>
        <dbReference type="EMBL" id="QJR29894.1"/>
    </source>
</evidence>
<evidence type="ECO:0000256" key="7">
    <source>
        <dbReference type="ARBA" id="ARBA00023237"/>
    </source>
</evidence>
<evidence type="ECO:0000256" key="9">
    <source>
        <dbReference type="SAM" id="SignalP"/>
    </source>
</evidence>
<comment type="subcellular location">
    <subcellularLocation>
        <location evidence="1">Cell outer membrane</location>
    </subcellularLocation>
</comment>
<dbReference type="Pfam" id="PF02321">
    <property type="entry name" value="OEP"/>
    <property type="match status" value="2"/>
</dbReference>
<evidence type="ECO:0000256" key="4">
    <source>
        <dbReference type="ARBA" id="ARBA00022452"/>
    </source>
</evidence>
<sequence length="563" mass="62168">MTTQLDMTQGGVWARKALCVLIAGLLAFPVGAQDLPASDQPSANVGNDNNEFRARRIAPAEAAKMSKEELTKIRFLNMLRTNPEIVTSRINVNASQFIEDGARAAYYPRITVGANASSSSTVTNRQSTDITVTQPLYTAGRITARVKAAETDGTIADGQFVKTIQDVVLEGFLASSTLSRNALLVEASRAAEAAVAQLLALEERRVELGGSGVTDAQFAKARLAVTRDRLVNFEGQFEEARATYFRYFGVYPEGYNVPELEIQRNMLPQLVDEAVTKALFSNPEIRVAESQIVKARHNYTAEDASLYPSLNLVGIQQFFGEPDPFTGDRTDSSVNLRLQYSAFSGGEQVARVNQAAATIDTRRAQLAAARLRVEESVRFQWGKWSAGQSRSVTLRGAYADSLQVFKNRKRLRDFGRETVIVMLDAQVEYFNVLIAYINAVFDARDASFRLMHAMGLMMPTPGAEGDWFELFFSKTPERERLESSLKDTADIASSPADQKIAEKLGLDVSQTEVEKAAGFVLTPAQRLEVEKSSERSRVQGSTTEKELRPTLKPAPVLDPRFYR</sequence>
<dbReference type="Proteomes" id="UP000501130">
    <property type="component" value="Chromosome"/>
</dbReference>
<keyword evidence="9" id="KW-0732">Signal</keyword>
<evidence type="ECO:0000256" key="2">
    <source>
        <dbReference type="ARBA" id="ARBA00007613"/>
    </source>
</evidence>
<comment type="similarity">
    <text evidence="2">Belongs to the outer membrane factor (OMF) (TC 1.B.17) family.</text>
</comment>
<dbReference type="EMBL" id="CP053084">
    <property type="protein sequence ID" value="QJR29894.1"/>
    <property type="molecule type" value="Genomic_DNA"/>
</dbReference>
<dbReference type="InterPro" id="IPR003423">
    <property type="entry name" value="OMP_efflux"/>
</dbReference>
<dbReference type="RefSeq" id="WP_105029360.1">
    <property type="nucleotide sequence ID" value="NZ_CP053084.1"/>
</dbReference>
<dbReference type="PANTHER" id="PTHR30026:SF20">
    <property type="entry name" value="OUTER MEMBRANE PROTEIN TOLC"/>
    <property type="match status" value="1"/>
</dbReference>
<dbReference type="PANTHER" id="PTHR30026">
    <property type="entry name" value="OUTER MEMBRANE PROTEIN TOLC"/>
    <property type="match status" value="1"/>
</dbReference>
<name>A0ABX6N663_9BURK</name>
<dbReference type="Gene3D" id="1.20.1600.10">
    <property type="entry name" value="Outer membrane efflux proteins (OEP)"/>
    <property type="match status" value="1"/>
</dbReference>
<feature type="region of interest" description="Disordered" evidence="8">
    <location>
        <begin position="529"/>
        <end position="563"/>
    </location>
</feature>
<evidence type="ECO:0000256" key="6">
    <source>
        <dbReference type="ARBA" id="ARBA00023136"/>
    </source>
</evidence>
<organism evidence="10 11">
    <name type="scientific">Limnobacter profundi</name>
    <dbReference type="NCBI Taxonomy" id="2732163"/>
    <lineage>
        <taxon>Bacteria</taxon>
        <taxon>Pseudomonadati</taxon>
        <taxon>Pseudomonadota</taxon>
        <taxon>Betaproteobacteria</taxon>
        <taxon>Burkholderiales</taxon>
        <taxon>Burkholderiaceae</taxon>
        <taxon>Limnobacter</taxon>
    </lineage>
</organism>
<feature type="compositionally biased region" description="Basic and acidic residues" evidence="8">
    <location>
        <begin position="529"/>
        <end position="549"/>
    </location>
</feature>